<gene>
    <name evidence="1" type="ORF">CEXT_425391</name>
</gene>
<protein>
    <recommendedName>
        <fullName evidence="3">C2H2-type domain-containing protein</fullName>
    </recommendedName>
</protein>
<name>A0AAV4UYM4_CAEEX</name>
<sequence length="102" mass="11773">MYLMPNLYKCHQCPKTRFDLESDLINHYKMHEGRMGILLSFVFEVPTYTLPKPKSGLKDSRKKRCTKCDATFADAMPFTSTYGNVVLPLTAKERLERQSPPV</sequence>
<dbReference type="AlphaFoldDB" id="A0AAV4UYM4"/>
<evidence type="ECO:0000313" key="2">
    <source>
        <dbReference type="Proteomes" id="UP001054945"/>
    </source>
</evidence>
<comment type="caution">
    <text evidence="1">The sequence shown here is derived from an EMBL/GenBank/DDBJ whole genome shotgun (WGS) entry which is preliminary data.</text>
</comment>
<organism evidence="1 2">
    <name type="scientific">Caerostris extrusa</name>
    <name type="common">Bark spider</name>
    <name type="synonym">Caerostris bankana</name>
    <dbReference type="NCBI Taxonomy" id="172846"/>
    <lineage>
        <taxon>Eukaryota</taxon>
        <taxon>Metazoa</taxon>
        <taxon>Ecdysozoa</taxon>
        <taxon>Arthropoda</taxon>
        <taxon>Chelicerata</taxon>
        <taxon>Arachnida</taxon>
        <taxon>Araneae</taxon>
        <taxon>Araneomorphae</taxon>
        <taxon>Entelegynae</taxon>
        <taxon>Araneoidea</taxon>
        <taxon>Araneidae</taxon>
        <taxon>Caerostris</taxon>
    </lineage>
</organism>
<reference evidence="1 2" key="1">
    <citation type="submission" date="2021-06" db="EMBL/GenBank/DDBJ databases">
        <title>Caerostris extrusa draft genome.</title>
        <authorList>
            <person name="Kono N."/>
            <person name="Arakawa K."/>
        </authorList>
    </citation>
    <scope>NUCLEOTIDE SEQUENCE [LARGE SCALE GENOMIC DNA]</scope>
</reference>
<dbReference type="Proteomes" id="UP001054945">
    <property type="component" value="Unassembled WGS sequence"/>
</dbReference>
<dbReference type="Gene3D" id="3.30.160.60">
    <property type="entry name" value="Classic Zinc Finger"/>
    <property type="match status" value="1"/>
</dbReference>
<dbReference type="EMBL" id="BPLR01013632">
    <property type="protein sequence ID" value="GIY62554.1"/>
    <property type="molecule type" value="Genomic_DNA"/>
</dbReference>
<accession>A0AAV4UYM4</accession>
<keyword evidence="2" id="KW-1185">Reference proteome</keyword>
<evidence type="ECO:0008006" key="3">
    <source>
        <dbReference type="Google" id="ProtNLM"/>
    </source>
</evidence>
<proteinExistence type="predicted"/>
<evidence type="ECO:0000313" key="1">
    <source>
        <dbReference type="EMBL" id="GIY62554.1"/>
    </source>
</evidence>